<feature type="compositionally biased region" description="Low complexity" evidence="1">
    <location>
        <begin position="1033"/>
        <end position="1042"/>
    </location>
</feature>
<dbReference type="Proteomes" id="UP000594454">
    <property type="component" value="Chromosome 6"/>
</dbReference>
<feature type="compositionally biased region" description="Low complexity" evidence="1">
    <location>
        <begin position="932"/>
        <end position="946"/>
    </location>
</feature>
<accession>A0A7R8V4K0</accession>
<evidence type="ECO:0000256" key="2">
    <source>
        <dbReference type="SAM" id="SignalP"/>
    </source>
</evidence>
<sequence>MRFLVAIAFTAAATITDVRAAGSSAGQGQCIDDSGRAHDHGNHYMPKSDACKFCVCDNGSPRNCKIVLCSPPKDCKSFQVGRNCCEYTCLDDTFPVRTMTALLVIGFFLWNRVRQRKIRVRENRQGNDDQRSIGSIGYIGGNIAYMGGGMEYTYEGNSNPYQLWKPPSGYFPRGEAPPPYEEAVALAQAEALSTQCTVSVATTTHRTMPLGLNPNEPMLNEAQPNITTSTTNLINININNGGNITALATGENHQSPYSLASSNLSSNNQPRSTQTHSNCSSSSSSIGEPSNMLTVRSNNHNQSYQLQQAQANSSCVQAATLMTMPSMQGQTQCSNNTALSQMCNSQATNTIVATQSHTYQVPTNNQVSAEVVECTYKNCTLNMKVSGNSRQNRDSSVPNAASASMQQCPTNCNLTGNQECTMSSLSEENRNSSAAILPPPLFDENEMQPEITCVEMIKTPSSMRRYHRTIPRHFTATNTDPMGSHKDKAGISGSNGGSNTLHTQSVTNKKPTCQCPVQHVPMTYMGTSHFNSQHHSQNNMFLSSLSTKLVNNNVASSNAKPSIALPAKNSSHSTSTSKGASKLHTDTSSSFLKTEHSSSGTLRRSNHHSSGSYPNHNGNKIATISRHVVEQRHHDTGQTQQQHSGQVQSILKTPTAKERMHNNHHSNLMKSSVGSEVFNPPFPIQFIDGMSKLNAADSSQHPALPPKMYKSHQPSCSQNGGLKQSNPAYVSKIHTISKPSEAQPVPPRTTSVSRSSGAYSHQLNILSTAPQQYPSSPAYTKSLPRKDDKIHTLTLPPPAGMLNVEKSQSMGKINTTTYYPMQNGHVTYTLPKSSNGKVSLNSTIASVVSKVPSVISIPSPSMSLQTIDNAVQPNQHPTTPTQTIAPTSSSKALLSATTYDTIHKSSVINQPFSSIPPTEKMKSTTLPKSKVTTPTTSAPLTSTFSSKSDEKPLPVCTTSKNCSNPKEHFLPNDTSLDDDYLSECENCKTAHSSRYYLEEEIEEAPQETMTLQRKMDDKEEEPAYYRTSLTLPTNTKKTTTIKNNREQWFSSIPASSSSDEEANE</sequence>
<dbReference type="EMBL" id="LR899014">
    <property type="protein sequence ID" value="CAD7092720.1"/>
    <property type="molecule type" value="Genomic_DNA"/>
</dbReference>
<feature type="chain" id="PRO_5031127805" description="VWFC domain-containing protein" evidence="2">
    <location>
        <begin position="21"/>
        <end position="1064"/>
    </location>
</feature>
<dbReference type="PANTHER" id="PTHR15256:SF6">
    <property type="entry name" value="INTEGRAL MEMBRANE PROTEIN DGCR2_IDD"/>
    <property type="match status" value="1"/>
</dbReference>
<feature type="compositionally biased region" description="Polar residues" evidence="1">
    <location>
        <begin position="269"/>
        <end position="279"/>
    </location>
</feature>
<feature type="compositionally biased region" description="Polar residues" evidence="1">
    <location>
        <begin position="286"/>
        <end position="295"/>
    </location>
</feature>
<feature type="compositionally biased region" description="Polar residues" evidence="1">
    <location>
        <begin position="497"/>
        <end position="508"/>
    </location>
</feature>
<evidence type="ECO:0000256" key="1">
    <source>
        <dbReference type="SAM" id="MobiDB-lite"/>
    </source>
</evidence>
<feature type="compositionally biased region" description="Polar residues" evidence="1">
    <location>
        <begin position="712"/>
        <end position="728"/>
    </location>
</feature>
<name>A0A7R8V4K0_HERIL</name>
<dbReference type="PANTHER" id="PTHR15256">
    <property type="entry name" value="INTEGRAL MEMBRANE PROTEIN DGCR2/IDD"/>
    <property type="match status" value="1"/>
</dbReference>
<feature type="signal peptide" evidence="2">
    <location>
        <begin position="1"/>
        <end position="20"/>
    </location>
</feature>
<feature type="region of interest" description="Disordered" evidence="1">
    <location>
        <begin position="474"/>
        <end position="508"/>
    </location>
</feature>
<dbReference type="AlphaFoldDB" id="A0A7R8V4K0"/>
<organism evidence="3 4">
    <name type="scientific">Hermetia illucens</name>
    <name type="common">Black soldier fly</name>
    <dbReference type="NCBI Taxonomy" id="343691"/>
    <lineage>
        <taxon>Eukaryota</taxon>
        <taxon>Metazoa</taxon>
        <taxon>Ecdysozoa</taxon>
        <taxon>Arthropoda</taxon>
        <taxon>Hexapoda</taxon>
        <taxon>Insecta</taxon>
        <taxon>Pterygota</taxon>
        <taxon>Neoptera</taxon>
        <taxon>Endopterygota</taxon>
        <taxon>Diptera</taxon>
        <taxon>Brachycera</taxon>
        <taxon>Stratiomyomorpha</taxon>
        <taxon>Stratiomyidae</taxon>
        <taxon>Hermetiinae</taxon>
        <taxon>Hermetia</taxon>
    </lineage>
</organism>
<dbReference type="OrthoDB" id="6288751at2759"/>
<protein>
    <recommendedName>
        <fullName evidence="5">VWFC domain-containing protein</fullName>
    </recommendedName>
</protein>
<feature type="compositionally biased region" description="Polar residues" evidence="1">
    <location>
        <begin position="748"/>
        <end position="758"/>
    </location>
</feature>
<dbReference type="GO" id="GO:0016020">
    <property type="term" value="C:membrane"/>
    <property type="evidence" value="ECO:0007669"/>
    <property type="project" value="TreeGrafter"/>
</dbReference>
<dbReference type="FunCoup" id="A0A7R8V4K0">
    <property type="interactions" value="46"/>
</dbReference>
<feature type="region of interest" description="Disordered" evidence="1">
    <location>
        <begin position="1028"/>
        <end position="1064"/>
    </location>
</feature>
<feature type="region of interest" description="Disordered" evidence="1">
    <location>
        <begin position="910"/>
        <end position="954"/>
    </location>
</feature>
<feature type="region of interest" description="Disordered" evidence="1">
    <location>
        <begin position="696"/>
        <end position="758"/>
    </location>
</feature>
<feature type="region of interest" description="Disordered" evidence="1">
    <location>
        <begin position="561"/>
        <end position="619"/>
    </location>
</feature>
<feature type="compositionally biased region" description="Polar residues" evidence="1">
    <location>
        <begin position="586"/>
        <end position="619"/>
    </location>
</feature>
<feature type="compositionally biased region" description="Low complexity" evidence="1">
    <location>
        <begin position="258"/>
        <end position="268"/>
    </location>
</feature>
<gene>
    <name evidence="3" type="ORF">HERILL_LOCUS15057</name>
</gene>
<proteinExistence type="predicted"/>
<evidence type="ECO:0000313" key="4">
    <source>
        <dbReference type="Proteomes" id="UP000594454"/>
    </source>
</evidence>
<dbReference type="InterPro" id="IPR042378">
    <property type="entry name" value="IDD"/>
</dbReference>
<feature type="region of interest" description="Disordered" evidence="1">
    <location>
        <begin position="630"/>
        <end position="649"/>
    </location>
</feature>
<keyword evidence="4" id="KW-1185">Reference proteome</keyword>
<evidence type="ECO:0008006" key="5">
    <source>
        <dbReference type="Google" id="ProtNLM"/>
    </source>
</evidence>
<keyword evidence="2" id="KW-0732">Signal</keyword>
<feature type="region of interest" description="Disordered" evidence="1">
    <location>
        <begin position="254"/>
        <end position="295"/>
    </location>
</feature>
<evidence type="ECO:0000313" key="3">
    <source>
        <dbReference type="EMBL" id="CAD7092720.1"/>
    </source>
</evidence>
<reference evidence="3 4" key="1">
    <citation type="submission" date="2020-11" db="EMBL/GenBank/DDBJ databases">
        <authorList>
            <person name="Wallbank WR R."/>
            <person name="Pardo Diaz C."/>
            <person name="Kozak K."/>
            <person name="Martin S."/>
            <person name="Jiggins C."/>
            <person name="Moest M."/>
            <person name="Warren A I."/>
            <person name="Generalovic N T."/>
            <person name="Byers J.R.P. K."/>
            <person name="Montejo-Kovacevich G."/>
            <person name="Yen C E."/>
        </authorList>
    </citation>
    <scope>NUCLEOTIDE SEQUENCE [LARGE SCALE GENOMIC DNA]</scope>
</reference>
<dbReference type="InParanoid" id="A0A7R8V4K0"/>
<feature type="compositionally biased region" description="Low complexity" evidence="1">
    <location>
        <begin position="637"/>
        <end position="649"/>
    </location>
</feature>